<evidence type="ECO:0000256" key="2">
    <source>
        <dbReference type="ARBA" id="ARBA00023125"/>
    </source>
</evidence>
<comment type="similarity">
    <text evidence="4">Belongs to the WhiA family.</text>
</comment>
<keyword evidence="1 4" id="KW-0132">Cell division</keyword>
<dbReference type="AlphaFoldDB" id="A0A9D1UPG5"/>
<dbReference type="EMBL" id="DXGA01000137">
    <property type="protein sequence ID" value="HIW94171.1"/>
    <property type="molecule type" value="Genomic_DNA"/>
</dbReference>
<dbReference type="Gene3D" id="3.10.28.10">
    <property type="entry name" value="Homing endonucleases"/>
    <property type="match status" value="1"/>
</dbReference>
<evidence type="ECO:0000313" key="8">
    <source>
        <dbReference type="Proteomes" id="UP000824192"/>
    </source>
</evidence>
<feature type="domain" description="WhiA LAGLIDADG-like" evidence="6">
    <location>
        <begin position="119"/>
        <end position="207"/>
    </location>
</feature>
<dbReference type="PANTHER" id="PTHR37307:SF1">
    <property type="entry name" value="CELL DIVISION PROTEIN WHIA-RELATED"/>
    <property type="match status" value="1"/>
</dbReference>
<dbReference type="InterPro" id="IPR023054">
    <property type="entry name" value="Sporulation_regulator_WhiA_C"/>
</dbReference>
<comment type="caution">
    <text evidence="7">The sequence shown here is derived from an EMBL/GenBank/DDBJ whole genome shotgun (WGS) entry which is preliminary data.</text>
</comment>
<dbReference type="GO" id="GO:0003677">
    <property type="term" value="F:DNA binding"/>
    <property type="evidence" value="ECO:0007669"/>
    <property type="project" value="UniProtKB-UniRule"/>
</dbReference>
<proteinExistence type="inferred from homology"/>
<gene>
    <name evidence="4 7" type="primary">whiA</name>
    <name evidence="7" type="ORF">H9868_06470</name>
</gene>
<dbReference type="InterPro" id="IPR003802">
    <property type="entry name" value="Sporulation_regulator_WhiA"/>
</dbReference>
<dbReference type="InterPro" id="IPR039518">
    <property type="entry name" value="WhiA_LAGLIDADG_dom"/>
</dbReference>
<feature type="domain" description="Sporulation regulator WhiA C-terminal" evidence="5">
    <location>
        <begin position="213"/>
        <end position="295"/>
    </location>
</feature>
<sequence length="298" mass="32967">MSFASQTKEELCRGGLSKRCCAQAEAYGALLYCNSFSAAGVRIVTESEAFAARLPALFQKAFKVRFDRCPAEGETGKLVFQLEDRDKLAVLFQTFGYDPRESVAHHINFGVLEEDHCRSAFFRGAFLAGGAVTDPAKRYHLELATSHYNVSREMTVLLQEAGFSPKETTRKSNYMTYFKQSEAIEGFLIQIGAPLAAMELMNAKAEKALVGGVNRRVNCEAANLDKAVDAAMEQVMAIRTLEQRGMLAELPEKLRTTAALRVENPDLTLSQLAAICDPPVTKSCLNHRLRKLLELSRS</sequence>
<dbReference type="SUPFAM" id="SSF55608">
    <property type="entry name" value="Homing endonucleases"/>
    <property type="match status" value="1"/>
</dbReference>
<keyword evidence="2 4" id="KW-0238">DNA-binding</keyword>
<evidence type="ECO:0000256" key="4">
    <source>
        <dbReference type="HAMAP-Rule" id="MF_01420"/>
    </source>
</evidence>
<dbReference type="GO" id="GO:0043937">
    <property type="term" value="P:regulation of sporulation"/>
    <property type="evidence" value="ECO:0007669"/>
    <property type="project" value="InterPro"/>
</dbReference>
<evidence type="ECO:0000259" key="5">
    <source>
        <dbReference type="Pfam" id="PF02650"/>
    </source>
</evidence>
<evidence type="ECO:0000313" key="7">
    <source>
        <dbReference type="EMBL" id="HIW94171.1"/>
    </source>
</evidence>
<dbReference type="InterPro" id="IPR027434">
    <property type="entry name" value="Homing_endonucl"/>
</dbReference>
<dbReference type="Pfam" id="PF14527">
    <property type="entry name" value="LAGLIDADG_WhiA"/>
    <property type="match status" value="1"/>
</dbReference>
<dbReference type="NCBIfam" id="TIGR00647">
    <property type="entry name" value="DNA_bind_WhiA"/>
    <property type="match status" value="1"/>
</dbReference>
<evidence type="ECO:0000259" key="6">
    <source>
        <dbReference type="Pfam" id="PF14527"/>
    </source>
</evidence>
<protein>
    <recommendedName>
        <fullName evidence="4">Probable cell division protein WhiA</fullName>
    </recommendedName>
</protein>
<reference evidence="7" key="2">
    <citation type="submission" date="2021-04" db="EMBL/GenBank/DDBJ databases">
        <authorList>
            <person name="Gilroy R."/>
        </authorList>
    </citation>
    <scope>NUCLEOTIDE SEQUENCE</scope>
    <source>
        <strain evidence="7">ChiGjej6B6-1540</strain>
    </source>
</reference>
<keyword evidence="3 4" id="KW-0131">Cell cycle</keyword>
<name>A0A9D1UPG5_9FIRM</name>
<evidence type="ECO:0000256" key="1">
    <source>
        <dbReference type="ARBA" id="ARBA00022618"/>
    </source>
</evidence>
<dbReference type="Pfam" id="PF02650">
    <property type="entry name" value="HTH_WhiA"/>
    <property type="match status" value="1"/>
</dbReference>
<dbReference type="PANTHER" id="PTHR37307">
    <property type="entry name" value="CELL DIVISION PROTEIN WHIA-RELATED"/>
    <property type="match status" value="1"/>
</dbReference>
<reference evidence="7" key="1">
    <citation type="journal article" date="2021" name="PeerJ">
        <title>Extensive microbial diversity within the chicken gut microbiome revealed by metagenomics and culture.</title>
        <authorList>
            <person name="Gilroy R."/>
            <person name="Ravi A."/>
            <person name="Getino M."/>
            <person name="Pursley I."/>
            <person name="Horton D.L."/>
            <person name="Alikhan N.F."/>
            <person name="Baker D."/>
            <person name="Gharbi K."/>
            <person name="Hall N."/>
            <person name="Watson M."/>
            <person name="Adriaenssens E.M."/>
            <person name="Foster-Nyarko E."/>
            <person name="Jarju S."/>
            <person name="Secka A."/>
            <person name="Antonio M."/>
            <person name="Oren A."/>
            <person name="Chaudhuri R.R."/>
            <person name="La Ragione R."/>
            <person name="Hildebrand F."/>
            <person name="Pallen M.J."/>
        </authorList>
    </citation>
    <scope>NUCLEOTIDE SEQUENCE</scope>
    <source>
        <strain evidence="7">ChiGjej6B6-1540</strain>
    </source>
</reference>
<evidence type="ECO:0000256" key="3">
    <source>
        <dbReference type="ARBA" id="ARBA00023306"/>
    </source>
</evidence>
<dbReference type="Proteomes" id="UP000824192">
    <property type="component" value="Unassembled WGS sequence"/>
</dbReference>
<organism evidence="7 8">
    <name type="scientific">Candidatus Flavonifractor merdipullorum</name>
    <dbReference type="NCBI Taxonomy" id="2838590"/>
    <lineage>
        <taxon>Bacteria</taxon>
        <taxon>Bacillati</taxon>
        <taxon>Bacillota</taxon>
        <taxon>Clostridia</taxon>
        <taxon>Eubacteriales</taxon>
        <taxon>Oscillospiraceae</taxon>
        <taxon>Flavonifractor</taxon>
    </lineage>
</organism>
<dbReference type="GO" id="GO:0051301">
    <property type="term" value="P:cell division"/>
    <property type="evidence" value="ECO:0007669"/>
    <property type="project" value="UniProtKB-UniRule"/>
</dbReference>
<comment type="function">
    <text evidence="4">Involved in cell division and chromosome segregation.</text>
</comment>
<dbReference type="HAMAP" id="MF_01420">
    <property type="entry name" value="HTH_type_WhiA"/>
    <property type="match status" value="1"/>
</dbReference>
<accession>A0A9D1UPG5</accession>